<protein>
    <submittedName>
        <fullName evidence="1">Uncharacterized protein</fullName>
    </submittedName>
</protein>
<evidence type="ECO:0000313" key="2">
    <source>
        <dbReference type="Proteomes" id="UP001396898"/>
    </source>
</evidence>
<dbReference type="Proteomes" id="UP001396898">
    <property type="component" value="Unassembled WGS sequence"/>
</dbReference>
<accession>A0ABR1RA58</accession>
<gene>
    <name evidence="1" type="ORF">PG991_012414</name>
</gene>
<sequence>MASITGDQMDVLDRLWDIFESVTIRWFMLTIRAGFKNIQAAKNHYDDIGKFKPSKIAITRRDLKTVIGLAGILSRVKVAIMIMEAALCQPRLVQPVEYRNPWCYPTPPPLDHQPTKYRYKILASQDQAAMTYGTTPAVLVAVSQYLRSLAPQLWHDDLSVLNMAGYEVALQSGPNTEHFALGYGALPPCLSDLPTLPSVPRALKALHAFDETLASRRQYLMENHVEPLRSSEDDIREAYLASGLVPSDLDSSLRRPA</sequence>
<proteinExistence type="predicted"/>
<organism evidence="1 2">
    <name type="scientific">Apiospora marii</name>
    <dbReference type="NCBI Taxonomy" id="335849"/>
    <lineage>
        <taxon>Eukaryota</taxon>
        <taxon>Fungi</taxon>
        <taxon>Dikarya</taxon>
        <taxon>Ascomycota</taxon>
        <taxon>Pezizomycotina</taxon>
        <taxon>Sordariomycetes</taxon>
        <taxon>Xylariomycetidae</taxon>
        <taxon>Amphisphaeriales</taxon>
        <taxon>Apiosporaceae</taxon>
        <taxon>Apiospora</taxon>
    </lineage>
</organism>
<comment type="caution">
    <text evidence="1">The sequence shown here is derived from an EMBL/GenBank/DDBJ whole genome shotgun (WGS) entry which is preliminary data.</text>
</comment>
<reference evidence="1 2" key="1">
    <citation type="submission" date="2023-01" db="EMBL/GenBank/DDBJ databases">
        <title>Analysis of 21 Apiospora genomes using comparative genomics revels a genus with tremendous synthesis potential of carbohydrate active enzymes and secondary metabolites.</title>
        <authorList>
            <person name="Sorensen T."/>
        </authorList>
    </citation>
    <scope>NUCLEOTIDE SEQUENCE [LARGE SCALE GENOMIC DNA]</scope>
    <source>
        <strain evidence="1 2">CBS 20057</strain>
    </source>
</reference>
<name>A0ABR1RA58_9PEZI</name>
<evidence type="ECO:0000313" key="1">
    <source>
        <dbReference type="EMBL" id="KAK8006117.1"/>
    </source>
</evidence>
<keyword evidence="2" id="KW-1185">Reference proteome</keyword>
<dbReference type="EMBL" id="JAQQWI010000017">
    <property type="protein sequence ID" value="KAK8006117.1"/>
    <property type="molecule type" value="Genomic_DNA"/>
</dbReference>